<evidence type="ECO:0000313" key="1">
    <source>
        <dbReference type="EMBL" id="VWC22568.1"/>
    </source>
</evidence>
<gene>
    <name evidence="1" type="ORF">BLA24064_05889</name>
</gene>
<dbReference type="Proteomes" id="UP000494222">
    <property type="component" value="Unassembled WGS sequence"/>
</dbReference>
<dbReference type="AlphaFoldDB" id="A0A6P2QID2"/>
<organism evidence="1 2">
    <name type="scientific">Burkholderia latens</name>
    <dbReference type="NCBI Taxonomy" id="488446"/>
    <lineage>
        <taxon>Bacteria</taxon>
        <taxon>Pseudomonadati</taxon>
        <taxon>Pseudomonadota</taxon>
        <taxon>Betaproteobacteria</taxon>
        <taxon>Burkholderiales</taxon>
        <taxon>Burkholderiaceae</taxon>
        <taxon>Burkholderia</taxon>
        <taxon>Burkholderia cepacia complex</taxon>
    </lineage>
</organism>
<reference evidence="1 2" key="1">
    <citation type="submission" date="2019-09" db="EMBL/GenBank/DDBJ databases">
        <authorList>
            <person name="Depoorter E."/>
        </authorList>
    </citation>
    <scope>NUCLEOTIDE SEQUENCE [LARGE SCALE GENOMIC DNA]</scope>
    <source>
        <strain evidence="1">LMG 24064</strain>
    </source>
</reference>
<evidence type="ECO:0000313" key="2">
    <source>
        <dbReference type="Proteomes" id="UP000494222"/>
    </source>
</evidence>
<accession>A0A6P2QID2</accession>
<proteinExistence type="predicted"/>
<sequence>MRAPAPVDDSASAPLPVVPICVPASTIVAFVPRLSMPLPAPPTAIDVALAAIPPSDTVESISTPSALPFAMTAPAPDSATDAPAPVRCTPATPSSASIVPAFVSVADAPCTSAPVPLATRIFDALFTVPSAPTTTPVEPAPVSSTVLRFSSVPRFCATKPVTPVVDDVTGASLVSVVATGVPVFAPARSCAWPSTTPAIAPAAFRSIVAPASIAPCAPPSTATAMPSAPFTW</sequence>
<protein>
    <submittedName>
        <fullName evidence="1">Uncharacterized protein</fullName>
    </submittedName>
</protein>
<name>A0A6P2QID2_9BURK</name>
<dbReference type="EMBL" id="CABVPL010000068">
    <property type="protein sequence ID" value="VWC22568.1"/>
    <property type="molecule type" value="Genomic_DNA"/>
</dbReference>